<dbReference type="OrthoDB" id="10432531at2759"/>
<dbReference type="WBParaSite" id="HPBE_0000805201-mRNA-1">
    <property type="protein sequence ID" value="HPBE_0000805201-mRNA-1"/>
    <property type="gene ID" value="HPBE_0000805201"/>
</dbReference>
<feature type="compositionally biased region" description="Basic and acidic residues" evidence="1">
    <location>
        <begin position="246"/>
        <end position="257"/>
    </location>
</feature>
<accession>A0A3P7XK03</accession>
<name>A0A3P7XK03_HELPZ</name>
<reference evidence="4" key="2">
    <citation type="submission" date="2019-09" db="UniProtKB">
        <authorList>
            <consortium name="WormBaseParasite"/>
        </authorList>
    </citation>
    <scope>IDENTIFICATION</scope>
</reference>
<protein>
    <submittedName>
        <fullName evidence="4">Expressed conserved protein</fullName>
    </submittedName>
</protein>
<dbReference type="AlphaFoldDB" id="A0A3P7XK03"/>
<reference evidence="2 3" key="1">
    <citation type="submission" date="2018-11" db="EMBL/GenBank/DDBJ databases">
        <authorList>
            <consortium name="Pathogen Informatics"/>
        </authorList>
    </citation>
    <scope>NUCLEOTIDE SEQUENCE [LARGE SCALE GENOMIC DNA]</scope>
</reference>
<dbReference type="EMBL" id="UZAH01026043">
    <property type="protein sequence ID" value="VDO74690.1"/>
    <property type="molecule type" value="Genomic_DNA"/>
</dbReference>
<keyword evidence="3" id="KW-1185">Reference proteome</keyword>
<dbReference type="Proteomes" id="UP000050761">
    <property type="component" value="Unassembled WGS sequence"/>
</dbReference>
<evidence type="ECO:0000313" key="4">
    <source>
        <dbReference type="WBParaSite" id="HPBE_0000805201-mRNA-1"/>
    </source>
</evidence>
<sequence>MALPVKKRYYYPGLSQKLNDALVSKTCLHPIETFETVIVNLLASSFSSPFVFYMDFVLFQRPCEHSCLEVKIEYSYYPKPYLYRDCGYELLKNAPCRDCKPGVADADFGFVVVNKTTYDFDRNGWKWTFTFCAADDCMHYFRSNAGAIPQKDSEADDDSDGFVSNRMILVSVIIAVLVFTCCTMKAICNCVAKRSALRSPSFTREVTMEWVNNNNPTGPSESIALLQQGKKKVSFCLPSQETETVESVKDIDIDRDNVTTQKASSSPSSSSHSNSEPSHSHDKNPEEEQASSNSNPVNTDNKLESNASDDNIDKAVSVTPAEHPLVDE</sequence>
<organism evidence="2">
    <name type="scientific">Heligmosomoides polygyrus</name>
    <name type="common">Parasitic roundworm</name>
    <dbReference type="NCBI Taxonomy" id="6339"/>
    <lineage>
        <taxon>Eukaryota</taxon>
        <taxon>Metazoa</taxon>
        <taxon>Ecdysozoa</taxon>
        <taxon>Nematoda</taxon>
        <taxon>Chromadorea</taxon>
        <taxon>Rhabditida</taxon>
        <taxon>Rhabditina</taxon>
        <taxon>Rhabditomorpha</taxon>
        <taxon>Strongyloidea</taxon>
        <taxon>Heligmosomidae</taxon>
        <taxon>Heligmosomoides</taxon>
    </lineage>
</organism>
<evidence type="ECO:0000313" key="2">
    <source>
        <dbReference type="EMBL" id="VDO74690.1"/>
    </source>
</evidence>
<gene>
    <name evidence="2" type="ORF">HPBE_LOCUS8053</name>
</gene>
<proteinExistence type="predicted"/>
<feature type="compositionally biased region" description="Polar residues" evidence="1">
    <location>
        <begin position="290"/>
        <end position="309"/>
    </location>
</feature>
<feature type="compositionally biased region" description="Low complexity" evidence="1">
    <location>
        <begin position="264"/>
        <end position="277"/>
    </location>
</feature>
<evidence type="ECO:0000256" key="1">
    <source>
        <dbReference type="SAM" id="MobiDB-lite"/>
    </source>
</evidence>
<evidence type="ECO:0000313" key="3">
    <source>
        <dbReference type="Proteomes" id="UP000050761"/>
    </source>
</evidence>
<feature type="region of interest" description="Disordered" evidence="1">
    <location>
        <begin position="246"/>
        <end position="328"/>
    </location>
</feature>